<comment type="caution">
    <text evidence="3">The sequence shown here is derived from an EMBL/GenBank/DDBJ whole genome shotgun (WGS) entry which is preliminary data.</text>
</comment>
<evidence type="ECO:0000256" key="1">
    <source>
        <dbReference type="SAM" id="MobiDB-lite"/>
    </source>
</evidence>
<evidence type="ECO:0000259" key="2">
    <source>
        <dbReference type="Pfam" id="PF16220"/>
    </source>
</evidence>
<dbReference type="AlphaFoldDB" id="A0A829YH42"/>
<feature type="domain" description="FecR N-terminal" evidence="2">
    <location>
        <begin position="15"/>
        <end position="47"/>
    </location>
</feature>
<proteinExistence type="predicted"/>
<sequence length="90" mass="10293">MSDRPQNEEPSSISEQAADWLVLIRAGEMTEQEKLDYVHWLKQSPEHIREILELVSLEQLLKETHAEPSEPETPADEASKVIDLAMPTEK</sequence>
<reference evidence="4" key="1">
    <citation type="submission" date="2020-01" db="EMBL/GenBank/DDBJ databases">
        <title>'Steroidobacter agaridevorans' sp. nov., agar-degrading bacteria isolated from rhizosphere soils.</title>
        <authorList>
            <person name="Ikenaga M."/>
            <person name="Kataoka M."/>
            <person name="Murouchi A."/>
            <person name="Katsuragi S."/>
            <person name="Sakai M."/>
        </authorList>
    </citation>
    <scope>NUCLEOTIDE SEQUENCE [LARGE SCALE GENOMIC DNA]</scope>
    <source>
        <strain evidence="4">YU21-B</strain>
    </source>
</reference>
<dbReference type="RefSeq" id="WP_161813799.1">
    <property type="nucleotide sequence ID" value="NZ_BLJN01000004.1"/>
</dbReference>
<organism evidence="3 4">
    <name type="scientific">Steroidobacter agaridevorans</name>
    <dbReference type="NCBI Taxonomy" id="2695856"/>
    <lineage>
        <taxon>Bacteria</taxon>
        <taxon>Pseudomonadati</taxon>
        <taxon>Pseudomonadota</taxon>
        <taxon>Gammaproteobacteria</taxon>
        <taxon>Steroidobacterales</taxon>
        <taxon>Steroidobacteraceae</taxon>
        <taxon>Steroidobacter</taxon>
    </lineage>
</organism>
<evidence type="ECO:0000313" key="3">
    <source>
        <dbReference type="EMBL" id="GFE82128.1"/>
    </source>
</evidence>
<dbReference type="InterPro" id="IPR032623">
    <property type="entry name" value="FecR_N"/>
</dbReference>
<dbReference type="Pfam" id="PF16220">
    <property type="entry name" value="DUF4880"/>
    <property type="match status" value="1"/>
</dbReference>
<keyword evidence="4" id="KW-1185">Reference proteome</keyword>
<gene>
    <name evidence="3" type="ORF">GCM10011487_41280</name>
</gene>
<accession>A0A829YH42</accession>
<protein>
    <recommendedName>
        <fullName evidence="2">FecR N-terminal domain-containing protein</fullName>
    </recommendedName>
</protein>
<dbReference type="Proteomes" id="UP000445000">
    <property type="component" value="Unassembled WGS sequence"/>
</dbReference>
<evidence type="ECO:0000313" key="4">
    <source>
        <dbReference type="Proteomes" id="UP000445000"/>
    </source>
</evidence>
<feature type="region of interest" description="Disordered" evidence="1">
    <location>
        <begin position="63"/>
        <end position="90"/>
    </location>
</feature>
<dbReference type="EMBL" id="BLJN01000004">
    <property type="protein sequence ID" value="GFE82128.1"/>
    <property type="molecule type" value="Genomic_DNA"/>
</dbReference>
<name>A0A829YH42_9GAMM</name>